<evidence type="ECO:0000256" key="2">
    <source>
        <dbReference type="PROSITE-ProRule" id="PRU00117"/>
    </source>
</evidence>
<dbReference type="RefSeq" id="WP_211530824.1">
    <property type="nucleotide sequence ID" value="NZ_JWHL01000008.1"/>
</dbReference>
<dbReference type="NCBIfam" id="TIGR03665">
    <property type="entry name" value="arCOG04150"/>
    <property type="match status" value="1"/>
</dbReference>
<gene>
    <name evidence="4" type="ORF">RJ53_06335</name>
</gene>
<dbReference type="Gene3D" id="3.30.1370.10">
    <property type="entry name" value="K Homology domain, type 1"/>
    <property type="match status" value="2"/>
</dbReference>
<dbReference type="InterPro" id="IPR019964">
    <property type="entry name" value="KH_domain_protein_archaea"/>
</dbReference>
<dbReference type="PANTHER" id="PTHR12826">
    <property type="entry name" value="RIBONUCLEASE Y"/>
    <property type="match status" value="1"/>
</dbReference>
<dbReference type="SMART" id="SM00322">
    <property type="entry name" value="KH"/>
    <property type="match status" value="2"/>
</dbReference>
<comment type="caution">
    <text evidence="4">The sequence shown here is derived from an EMBL/GenBank/DDBJ whole genome shotgun (WGS) entry which is preliminary data.</text>
</comment>
<keyword evidence="5" id="KW-1185">Reference proteome</keyword>
<dbReference type="PROSITE" id="PS50084">
    <property type="entry name" value="KH_TYPE_1"/>
    <property type="match status" value="1"/>
</dbReference>
<dbReference type="InterPro" id="IPR004088">
    <property type="entry name" value="KH_dom_type_1"/>
</dbReference>
<dbReference type="GO" id="GO:0003723">
    <property type="term" value="F:RNA binding"/>
    <property type="evidence" value="ECO:0007669"/>
    <property type="project" value="UniProtKB-UniRule"/>
</dbReference>
<dbReference type="InterPro" id="IPR055211">
    <property type="entry name" value="KH_PNO1_2nd"/>
</dbReference>
<feature type="domain" description="K Homology" evidence="3">
    <location>
        <begin position="2"/>
        <end position="66"/>
    </location>
</feature>
<dbReference type="Pfam" id="PF22891">
    <property type="entry name" value="KH_PNO1_2nd"/>
    <property type="match status" value="1"/>
</dbReference>
<keyword evidence="1 2" id="KW-0694">RNA-binding</keyword>
<dbReference type="Proteomes" id="UP000730161">
    <property type="component" value="Unassembled WGS sequence"/>
</dbReference>
<sequence length="180" mass="19843">MTIQELKVASDRIGVIIGKGGETRRSIEEKAQATISIDSGEGLVTIEGEDAIGVLRATEVIRALGRGFSPERAFRLFDDDDIILDLLDLSHVADTPQKMNRIRGRIIGRDGKARTQIENMTDTTISIYGKTVGIIGLPEPVITARKAIEMLVEGAEHGNVFSFLDRRKKEAKQDLISSYY</sequence>
<feature type="domain" description="K Homology" evidence="3">
    <location>
        <begin position="90"/>
        <end position="153"/>
    </location>
</feature>
<dbReference type="InterPro" id="IPR004087">
    <property type="entry name" value="KH_dom"/>
</dbReference>
<organism evidence="4 5">
    <name type="scientific">Methanocalculus chunghsingensis</name>
    <dbReference type="NCBI Taxonomy" id="156457"/>
    <lineage>
        <taxon>Archaea</taxon>
        <taxon>Methanobacteriati</taxon>
        <taxon>Methanobacteriota</taxon>
        <taxon>Stenosarchaea group</taxon>
        <taxon>Methanomicrobia</taxon>
        <taxon>Methanomicrobiales</taxon>
        <taxon>Methanocalculaceae</taxon>
        <taxon>Methanocalculus</taxon>
    </lineage>
</organism>
<dbReference type="Pfam" id="PF00013">
    <property type="entry name" value="KH_1"/>
    <property type="match status" value="1"/>
</dbReference>
<evidence type="ECO:0000259" key="3">
    <source>
        <dbReference type="SMART" id="SM00322"/>
    </source>
</evidence>
<evidence type="ECO:0000256" key="1">
    <source>
        <dbReference type="ARBA" id="ARBA00022884"/>
    </source>
</evidence>
<protein>
    <submittedName>
        <fullName evidence="4">RNA-processing protein</fullName>
    </submittedName>
</protein>
<dbReference type="InterPro" id="IPR036612">
    <property type="entry name" value="KH_dom_type_1_sf"/>
</dbReference>
<dbReference type="EMBL" id="JWHL01000008">
    <property type="protein sequence ID" value="MBR1369132.1"/>
    <property type="molecule type" value="Genomic_DNA"/>
</dbReference>
<evidence type="ECO:0000313" key="4">
    <source>
        <dbReference type="EMBL" id="MBR1369132.1"/>
    </source>
</evidence>
<dbReference type="SUPFAM" id="SSF54791">
    <property type="entry name" value="Eukaryotic type KH-domain (KH-domain type I)"/>
    <property type="match status" value="2"/>
</dbReference>
<reference evidence="4" key="1">
    <citation type="submission" date="2014-12" db="EMBL/GenBank/DDBJ databases">
        <authorList>
            <person name="Huang H.-H."/>
            <person name="Chen S.-C."/>
            <person name="Lai M.-C."/>
        </authorList>
    </citation>
    <scope>NUCLEOTIDE SEQUENCE</scope>
    <source>
        <strain evidence="4">K1F9705b</strain>
    </source>
</reference>
<dbReference type="PANTHER" id="PTHR12826:SF13">
    <property type="entry name" value="RNA-BINDING PROTEIN PNO1"/>
    <property type="match status" value="1"/>
</dbReference>
<proteinExistence type="predicted"/>
<dbReference type="AlphaFoldDB" id="A0A8J8B6Y7"/>
<name>A0A8J8B6Y7_9EURY</name>
<evidence type="ECO:0000313" key="5">
    <source>
        <dbReference type="Proteomes" id="UP000730161"/>
    </source>
</evidence>
<dbReference type="OrthoDB" id="7870at2157"/>
<accession>A0A8J8B6Y7</accession>
<dbReference type="NCBIfam" id="NF010332">
    <property type="entry name" value="PRK13763.2-2"/>
    <property type="match status" value="1"/>
</dbReference>